<dbReference type="AlphaFoldDB" id="A0A2Z4XXU1"/>
<dbReference type="OrthoDB" id="9803010at2"/>
<dbReference type="InterPro" id="IPR001509">
    <property type="entry name" value="Epimerase_deHydtase"/>
</dbReference>
<organism evidence="4 6">
    <name type="scientific">Francisella adeliensis</name>
    <dbReference type="NCBI Taxonomy" id="2007306"/>
    <lineage>
        <taxon>Bacteria</taxon>
        <taxon>Pseudomonadati</taxon>
        <taxon>Pseudomonadota</taxon>
        <taxon>Gammaproteobacteria</taxon>
        <taxon>Thiotrichales</taxon>
        <taxon>Francisellaceae</taxon>
        <taxon>Francisella</taxon>
    </lineage>
</organism>
<feature type="domain" description="NAD-dependent epimerase/dehydratase" evidence="3">
    <location>
        <begin position="4"/>
        <end position="225"/>
    </location>
</feature>
<dbReference type="InterPro" id="IPR036291">
    <property type="entry name" value="NAD(P)-bd_dom_sf"/>
</dbReference>
<protein>
    <submittedName>
        <fullName evidence="4">Epimerase</fullName>
    </submittedName>
    <submittedName>
        <fullName evidence="5">NAD(P)-dependent oxidoreductase</fullName>
    </submittedName>
</protein>
<evidence type="ECO:0000313" key="6">
    <source>
        <dbReference type="Proteomes" id="UP000251120"/>
    </source>
</evidence>
<keyword evidence="7" id="KW-1185">Reference proteome</keyword>
<accession>A0A2Z4XXU1</accession>
<reference evidence="5 7" key="2">
    <citation type="submission" date="2019-08" db="EMBL/GenBank/DDBJ databases">
        <title>Complete genome sequences of Francisella adeliensis (FSC1325 and FSC1326).</title>
        <authorList>
            <person name="Ohrman C."/>
            <person name="Uneklint I."/>
            <person name="Vallesi A."/>
            <person name="Karlsson L."/>
            <person name="Sjodin A."/>
        </authorList>
    </citation>
    <scope>NUCLEOTIDE SEQUENCE [LARGE SCALE GENOMIC DNA]</scope>
    <source>
        <strain evidence="5 7">FSC1325</strain>
    </source>
</reference>
<evidence type="ECO:0000313" key="4">
    <source>
        <dbReference type="EMBL" id="AXA33701.1"/>
    </source>
</evidence>
<evidence type="ECO:0000256" key="1">
    <source>
        <dbReference type="ARBA" id="ARBA00005125"/>
    </source>
</evidence>
<name>A0A2Z4XXU1_9GAMM</name>
<proteinExistence type="inferred from homology"/>
<dbReference type="Gene3D" id="3.40.50.720">
    <property type="entry name" value="NAD(P)-binding Rossmann-like Domain"/>
    <property type="match status" value="1"/>
</dbReference>
<dbReference type="Proteomes" id="UP000681131">
    <property type="component" value="Chromosome"/>
</dbReference>
<evidence type="ECO:0000259" key="3">
    <source>
        <dbReference type="Pfam" id="PF01370"/>
    </source>
</evidence>
<dbReference type="EMBL" id="CP021781">
    <property type="protein sequence ID" value="AXA33701.1"/>
    <property type="molecule type" value="Genomic_DNA"/>
</dbReference>
<dbReference type="EMBL" id="CP043424">
    <property type="protein sequence ID" value="QIW11935.1"/>
    <property type="molecule type" value="Genomic_DNA"/>
</dbReference>
<dbReference type="PANTHER" id="PTHR43000">
    <property type="entry name" value="DTDP-D-GLUCOSE 4,6-DEHYDRATASE-RELATED"/>
    <property type="match status" value="1"/>
</dbReference>
<dbReference type="Proteomes" id="UP000251120">
    <property type="component" value="Chromosome"/>
</dbReference>
<dbReference type="SUPFAM" id="SSF51735">
    <property type="entry name" value="NAD(P)-binding Rossmann-fold domains"/>
    <property type="match status" value="1"/>
</dbReference>
<evidence type="ECO:0000256" key="2">
    <source>
        <dbReference type="ARBA" id="ARBA00007637"/>
    </source>
</evidence>
<dbReference type="Pfam" id="PF01370">
    <property type="entry name" value="Epimerase"/>
    <property type="match status" value="1"/>
</dbReference>
<comment type="similarity">
    <text evidence="2">Belongs to the NAD(P)-dependent epimerase/dehydratase family.</text>
</comment>
<sequence>MKKILITGAKGFIGSNVCKYFKNQGYITYGIGHGDLSIKRSQQIGLDFWQQGDISISAILAFNQVFDVIVHCGGSGSVGFSVENPYQDFKKTVDGTLEVLEYMRLYNQKAHLIYPSSPAVQGECANEPINEEYIGKPASPYGYHKKIAEDLCQSYSEKYNLVISVVRLFSVYGKGLKKQLLWDAAQKIQSAEEEALFWGTGNETRDFIHIDDAIALFEKVLKKNKNFLIINGGAGIKLSIKHVIENIRDIIKPSINIKFNNQINEGNPIYYWSDIKKQHEYGFEVKVSFAGGLKEFITWTKNEND</sequence>
<gene>
    <name evidence="4" type="ORF">CDH04_04420</name>
    <name evidence="5" type="ORF">FZC43_04425</name>
</gene>
<dbReference type="KEGG" id="fad:CDH04_04420"/>
<evidence type="ECO:0000313" key="5">
    <source>
        <dbReference type="EMBL" id="QIW11935.1"/>
    </source>
</evidence>
<dbReference type="CDD" id="cd08946">
    <property type="entry name" value="SDR_e"/>
    <property type="match status" value="1"/>
</dbReference>
<reference evidence="4 6" key="1">
    <citation type="submission" date="2017-06" db="EMBL/GenBank/DDBJ databases">
        <title>Complete genome of Francisella adeliensis.</title>
        <authorList>
            <person name="Vallesi A."/>
            <person name="Sjodin A."/>
        </authorList>
    </citation>
    <scope>NUCLEOTIDE SEQUENCE [LARGE SCALE GENOMIC DNA]</scope>
    <source>
        <strain evidence="4 6">FDC440</strain>
    </source>
</reference>
<evidence type="ECO:0000313" key="7">
    <source>
        <dbReference type="Proteomes" id="UP000681131"/>
    </source>
</evidence>
<comment type="pathway">
    <text evidence="1">Bacterial outer membrane biogenesis; LPS O-antigen biosynthesis.</text>
</comment>
<dbReference type="RefSeq" id="WP_112869875.1">
    <property type="nucleotide sequence ID" value="NZ_CP021781.1"/>
</dbReference>